<evidence type="ECO:0000256" key="1">
    <source>
        <dbReference type="SAM" id="Phobius"/>
    </source>
</evidence>
<keyword evidence="4" id="KW-1185">Reference proteome</keyword>
<dbReference type="EMBL" id="BMEO01000013">
    <property type="protein sequence ID" value="GGG01019.1"/>
    <property type="molecule type" value="Genomic_DNA"/>
</dbReference>
<reference evidence="3" key="2">
    <citation type="submission" date="2020-09" db="EMBL/GenBank/DDBJ databases">
        <authorList>
            <person name="Sun Q."/>
            <person name="Zhou Y."/>
        </authorList>
    </citation>
    <scope>NUCLEOTIDE SEQUENCE</scope>
    <source>
        <strain evidence="3">CGMCC 1.12181</strain>
    </source>
</reference>
<keyword evidence="1" id="KW-1133">Transmembrane helix</keyword>
<protein>
    <recommendedName>
        <fullName evidence="2">VanZ-like domain-containing protein</fullName>
    </recommendedName>
</protein>
<keyword evidence="1" id="KW-0812">Transmembrane</keyword>
<sequence>MIGWLMVVTVWLLSLMPLSVPMDSVQGGDKLGHLLAYFSMTFWFLHLAYNRWLVVSLFIIMGLVIEILQSLTGYRYFEWMDLLANTVGVLIACAVFLLAGLRLKFLLVK</sequence>
<organism evidence="3 4">
    <name type="scientific">Marinicella pacifica</name>
    <dbReference type="NCBI Taxonomy" id="1171543"/>
    <lineage>
        <taxon>Bacteria</taxon>
        <taxon>Pseudomonadati</taxon>
        <taxon>Pseudomonadota</taxon>
        <taxon>Gammaproteobacteria</taxon>
        <taxon>Lysobacterales</taxon>
        <taxon>Marinicellaceae</taxon>
        <taxon>Marinicella</taxon>
    </lineage>
</organism>
<evidence type="ECO:0000313" key="3">
    <source>
        <dbReference type="EMBL" id="GGG01019.1"/>
    </source>
</evidence>
<accession>A0A917CX59</accession>
<reference evidence="3" key="1">
    <citation type="journal article" date="2014" name="Int. J. Syst. Evol. Microbiol.">
        <title>Complete genome sequence of Corynebacterium casei LMG S-19264T (=DSM 44701T), isolated from a smear-ripened cheese.</title>
        <authorList>
            <consortium name="US DOE Joint Genome Institute (JGI-PGF)"/>
            <person name="Walter F."/>
            <person name="Albersmeier A."/>
            <person name="Kalinowski J."/>
            <person name="Ruckert C."/>
        </authorList>
    </citation>
    <scope>NUCLEOTIDE SEQUENCE</scope>
    <source>
        <strain evidence="3">CGMCC 1.12181</strain>
    </source>
</reference>
<keyword evidence="1" id="KW-0472">Membrane</keyword>
<feature type="transmembrane region" description="Helical" evidence="1">
    <location>
        <begin position="83"/>
        <end position="103"/>
    </location>
</feature>
<dbReference type="AlphaFoldDB" id="A0A917CX59"/>
<dbReference type="NCBIfam" id="NF037970">
    <property type="entry name" value="vanZ_1"/>
    <property type="match status" value="1"/>
</dbReference>
<feature type="transmembrane region" description="Helical" evidence="1">
    <location>
        <begin position="51"/>
        <end position="71"/>
    </location>
</feature>
<dbReference type="PANTHER" id="PTHR28008:SF1">
    <property type="entry name" value="DOMAIN PROTEIN, PUTATIVE (AFU_ORTHOLOGUE AFUA_3G10980)-RELATED"/>
    <property type="match status" value="1"/>
</dbReference>
<evidence type="ECO:0000259" key="2">
    <source>
        <dbReference type="Pfam" id="PF04892"/>
    </source>
</evidence>
<dbReference type="Proteomes" id="UP000605253">
    <property type="component" value="Unassembled WGS sequence"/>
</dbReference>
<dbReference type="InterPro" id="IPR006976">
    <property type="entry name" value="VanZ-like"/>
</dbReference>
<evidence type="ECO:0000313" key="4">
    <source>
        <dbReference type="Proteomes" id="UP000605253"/>
    </source>
</evidence>
<comment type="caution">
    <text evidence="3">The sequence shown here is derived from an EMBL/GenBank/DDBJ whole genome shotgun (WGS) entry which is preliminary data.</text>
</comment>
<dbReference type="Pfam" id="PF04892">
    <property type="entry name" value="VanZ"/>
    <property type="match status" value="1"/>
</dbReference>
<gene>
    <name evidence="3" type="ORF">GCM10011365_22870</name>
</gene>
<dbReference type="PANTHER" id="PTHR28008">
    <property type="entry name" value="DOMAIN PROTEIN, PUTATIVE (AFU_ORTHOLOGUE AFUA_3G10980)-RELATED"/>
    <property type="match status" value="1"/>
</dbReference>
<proteinExistence type="predicted"/>
<feature type="domain" description="VanZ-like" evidence="2">
    <location>
        <begin position="31"/>
        <end position="98"/>
    </location>
</feature>
<name>A0A917CX59_9GAMM</name>